<dbReference type="Pfam" id="PF09626">
    <property type="entry name" value="DHC"/>
    <property type="match status" value="1"/>
</dbReference>
<proteinExistence type="predicted"/>
<evidence type="ECO:0000313" key="1">
    <source>
        <dbReference type="EMBL" id="MBE9191026.1"/>
    </source>
</evidence>
<evidence type="ECO:0000313" key="2">
    <source>
        <dbReference type="Proteomes" id="UP000651156"/>
    </source>
</evidence>
<comment type="caution">
    <text evidence="1">The sequence shown here is derived from an EMBL/GenBank/DDBJ whole genome shotgun (WGS) entry which is preliminary data.</text>
</comment>
<dbReference type="InterPro" id="IPR018588">
    <property type="entry name" value="Dihaem_cytochrome-c"/>
</dbReference>
<sequence length="188" mass="21678">MQKSHWTRKRSRAAQHRRRSQFFLLVILLWSILMGWGLAIATNAQPSPKQEAATEEIGTVDIVPSRFQLGQELYLENCASCHIALPPAVMPTQTWQRLLQDPQHYGVTLPQLVDPPRLLIWNYLRNFSRPLLKEEPIPYRVGESRYLKALHPNVKLPRPVDVSSCVSCHSGATEYNFRRLSPEWEAVQ</sequence>
<keyword evidence="2" id="KW-1185">Reference proteome</keyword>
<dbReference type="Proteomes" id="UP000651156">
    <property type="component" value="Unassembled WGS sequence"/>
</dbReference>
<dbReference type="EMBL" id="JADEWN010000025">
    <property type="protein sequence ID" value="MBE9191026.1"/>
    <property type="molecule type" value="Genomic_DNA"/>
</dbReference>
<dbReference type="SUPFAM" id="SSF46626">
    <property type="entry name" value="Cytochrome c"/>
    <property type="match status" value="1"/>
</dbReference>
<protein>
    <submittedName>
        <fullName evidence="1">Diheme cytochrome C</fullName>
    </submittedName>
</protein>
<name>A0ABR9URW0_9CHRO</name>
<accession>A0ABR9URW0</accession>
<reference evidence="1 2" key="1">
    <citation type="submission" date="2020-10" db="EMBL/GenBank/DDBJ databases">
        <authorList>
            <person name="Castelo-Branco R."/>
            <person name="Eusebio N."/>
            <person name="Adriana R."/>
            <person name="Vieira A."/>
            <person name="Brugerolle De Fraissinette N."/>
            <person name="Rezende De Castro R."/>
            <person name="Schneider M.P."/>
            <person name="Vasconcelos V."/>
            <person name="Leao P.N."/>
        </authorList>
    </citation>
    <scope>NUCLEOTIDE SEQUENCE [LARGE SCALE GENOMIC DNA]</scope>
    <source>
        <strain evidence="1 2">LEGE 06123</strain>
    </source>
</reference>
<gene>
    <name evidence="1" type="ORF">IQ230_11810</name>
</gene>
<dbReference type="InterPro" id="IPR036909">
    <property type="entry name" value="Cyt_c-like_dom_sf"/>
</dbReference>
<organism evidence="1 2">
    <name type="scientific">Gloeocapsopsis crepidinum LEGE 06123</name>
    <dbReference type="NCBI Taxonomy" id="588587"/>
    <lineage>
        <taxon>Bacteria</taxon>
        <taxon>Bacillati</taxon>
        <taxon>Cyanobacteriota</taxon>
        <taxon>Cyanophyceae</taxon>
        <taxon>Oscillatoriophycideae</taxon>
        <taxon>Chroococcales</taxon>
        <taxon>Chroococcaceae</taxon>
        <taxon>Gloeocapsopsis</taxon>
    </lineage>
</organism>